<accession>A0A0S4TJE4</accession>
<keyword evidence="3" id="KW-1185">Reference proteome</keyword>
<reference evidence="2 3" key="3">
    <citation type="submission" date="2017-10" db="EMBL/GenBank/DDBJ databases">
        <title>Consistent, comparative and evidence-based genome annotation and re-annotation for the closely-related species, Cryptosporidium parvum, C. hominis and C. tyzzeri.</title>
        <authorList>
            <person name="Baptista R.P."/>
            <person name="Li Y."/>
            <person name="Sateriale A."/>
            <person name="Striepen B."/>
            <person name="Kissinger J.C."/>
        </authorList>
    </citation>
    <scope>NUCLEOTIDE SEQUENCE [LARGE SCALE GENOMIC DNA]</scope>
    <source>
        <strain evidence="2">30976</strain>
    </source>
</reference>
<gene>
    <name evidence="1" type="ORF">CHUDEA6_4430</name>
    <name evidence="2" type="ORF">GY17_00000463</name>
</gene>
<name>A0A0S4TJE4_CRYHO</name>
<dbReference type="EMBL" id="JTAI01000007">
    <property type="protein sequence ID" value="PPS97687.1"/>
    <property type="molecule type" value="Genomic_DNA"/>
</dbReference>
<dbReference type="AlphaFoldDB" id="A0A0S4TJE4"/>
<dbReference type="VEuPathDB" id="CryptoDB:Chro.60508"/>
<dbReference type="Proteomes" id="UP000199752">
    <property type="component" value="Chromosome 6"/>
</dbReference>
<organism evidence="1">
    <name type="scientific">Cryptosporidium hominis</name>
    <dbReference type="NCBI Taxonomy" id="237895"/>
    <lineage>
        <taxon>Eukaryota</taxon>
        <taxon>Sar</taxon>
        <taxon>Alveolata</taxon>
        <taxon>Apicomplexa</taxon>
        <taxon>Conoidasida</taxon>
        <taxon>Coccidia</taxon>
        <taxon>Eucoccidiorida</taxon>
        <taxon>Eimeriorina</taxon>
        <taxon>Cryptosporidiidae</taxon>
        <taxon>Cryptosporidium</taxon>
    </lineage>
</organism>
<sequence>MEISDKIAFDGYKHNNLVLQKLKNNKERKVTESSQKCSERIENKLGNIFREISLRNESNAYKITMSSEIQRITNMNKLDAYYKLLVLSYSKMFLAFISLKNDCELEDVHFHTLELRKLNYIFKNCTHFRISCKLFEGKSDSNLVKKTNNMLKEISILKKEKPSQKDKLDLLNKIDSLNSSANNLKTKIKHYFSNNIQEEINVCKNTQVNEEPILLINSESNTDLCTSDSSCLEVSNDENSSNSEEETNLLNTNKDRIELETKDKYNFRHRRSIETILFRGKKLENYPLVEFSPAPKYHSRSKTQNTSFLEHGQSINKLCVSFNGILLNKQPIDP</sequence>
<dbReference type="VEuPathDB" id="CryptoDB:ChTU502y2012_417g0020"/>
<dbReference type="VEuPathDB" id="CryptoDB:CHUDEA6_4430"/>
<protein>
    <submittedName>
        <fullName evidence="1">Uncharacterized protein</fullName>
    </submittedName>
</protein>
<reference evidence="1" key="2">
    <citation type="submission" date="2015-08" db="EMBL/GenBank/DDBJ databases">
        <authorList>
            <person name="Babu N.S."/>
            <person name="Beckwith C.J."/>
            <person name="Beseler K.G."/>
            <person name="Brison A."/>
            <person name="Carone J.V."/>
            <person name="Caskin T.P."/>
            <person name="Diamond M."/>
            <person name="Durham M.E."/>
            <person name="Foxe J.M."/>
            <person name="Go M."/>
            <person name="Henderson B.A."/>
            <person name="Jones I.B."/>
            <person name="McGettigan J.A."/>
            <person name="Micheletti S.J."/>
            <person name="Nasrallah M.E."/>
            <person name="Ortiz D."/>
            <person name="Piller C.R."/>
            <person name="Privatt S.R."/>
            <person name="Schneider S.L."/>
            <person name="Sharp S."/>
            <person name="Smith T.C."/>
            <person name="Stanton J.D."/>
            <person name="Ullery H.E."/>
            <person name="Wilson R.J."/>
            <person name="Serrano M.G."/>
            <person name="Buck G."/>
            <person name="Lee V."/>
            <person name="Wang Y."/>
            <person name="Carvalho R."/>
            <person name="Voegtly L."/>
            <person name="Shi R."/>
            <person name="Duckworth R."/>
            <person name="Johnson A."/>
            <person name="Loviza R."/>
            <person name="Walstead R."/>
            <person name="Shah Z."/>
            <person name="Kiflezghi M."/>
            <person name="Wade K."/>
            <person name="Ball S.L."/>
            <person name="Bradley K.W."/>
            <person name="Asai D.J."/>
            <person name="Bowman C.A."/>
            <person name="Russell D.A."/>
            <person name="Pope W.H."/>
            <person name="Jacobs-Sera D."/>
            <person name="Hendrix R.W."/>
            <person name="Hatfull G.F."/>
        </authorList>
    </citation>
    <scope>NUCLEOTIDE SEQUENCE [LARGE SCALE GENOMIC DNA]</scope>
</reference>
<evidence type="ECO:0000313" key="1">
    <source>
        <dbReference type="EMBL" id="CUV06869.1"/>
    </source>
</evidence>
<evidence type="ECO:0000313" key="3">
    <source>
        <dbReference type="Proteomes" id="UP001429100"/>
    </source>
</evidence>
<dbReference type="Proteomes" id="UP001429100">
    <property type="component" value="Unassembled WGS sequence"/>
</dbReference>
<proteinExistence type="predicted"/>
<reference evidence="2 3" key="1">
    <citation type="submission" date="2014-11" db="EMBL/GenBank/DDBJ databases">
        <title>Comparative genomic analysis of Cryptosporidium hominis reveals occurrence of genetic recombination in virulent subtypes.</title>
        <authorList>
            <person name="Guo Y."/>
            <person name="Tang K."/>
            <person name="Frace M."/>
            <person name="Li N."/>
            <person name="Roellig D.M."/>
            <person name="Sammons S."/>
            <person name="Knipe K."/>
            <person name="Rowe L."/>
            <person name="Feng Y."/>
            <person name="Xiao L."/>
        </authorList>
    </citation>
    <scope>NUCLEOTIDE SEQUENCE [LARGE SCALE GENOMIC DNA]</scope>
    <source>
        <strain evidence="2">30976</strain>
    </source>
</reference>
<dbReference type="VEuPathDB" id="CryptoDB:GY17_00000463"/>
<dbReference type="OrthoDB" id="342041at2759"/>
<evidence type="ECO:0000313" key="2">
    <source>
        <dbReference type="EMBL" id="PPS97687.1"/>
    </source>
</evidence>
<dbReference type="EMBL" id="LN877952">
    <property type="protein sequence ID" value="CUV06869.1"/>
    <property type="molecule type" value="Genomic_DNA"/>
</dbReference>